<dbReference type="GO" id="GO:0106388">
    <property type="term" value="F:rRNA small subunit aminocarboxypropyltransferase activity"/>
    <property type="evidence" value="ECO:0007669"/>
    <property type="project" value="UniProtKB-EC"/>
</dbReference>
<feature type="binding site" evidence="7">
    <location>
        <position position="111"/>
    </location>
    <ligand>
        <name>S-adenosyl-L-methionine</name>
        <dbReference type="ChEBI" id="CHEBI:59789"/>
    </ligand>
</feature>
<dbReference type="EMBL" id="CP091871">
    <property type="protein sequence ID" value="WEU41029.1"/>
    <property type="molecule type" value="Genomic_DNA"/>
</dbReference>
<feature type="binding site" evidence="7">
    <location>
        <position position="70"/>
    </location>
    <ligand>
        <name>S-adenosyl-L-methionine</name>
        <dbReference type="ChEBI" id="CHEBI:59789"/>
    </ligand>
</feature>
<dbReference type="EC" id="2.5.1.157" evidence="7"/>
<comment type="subcellular location">
    <subcellularLocation>
        <location evidence="7">Cytoplasm</location>
    </subcellularLocation>
</comment>
<dbReference type="Pfam" id="PF04068">
    <property type="entry name" value="Fer4_RLI"/>
    <property type="match status" value="1"/>
</dbReference>
<evidence type="ECO:0000256" key="6">
    <source>
        <dbReference type="ARBA" id="ARBA00022691"/>
    </source>
</evidence>
<evidence type="ECO:0000313" key="11">
    <source>
        <dbReference type="Proteomes" id="UP000186851"/>
    </source>
</evidence>
<accession>A0AAF0D3M6</accession>
<dbReference type="GO" id="GO:0000455">
    <property type="term" value="P:enzyme-directed rRNA pseudouridine synthesis"/>
    <property type="evidence" value="ECO:0007669"/>
    <property type="project" value="UniProtKB-UniRule"/>
</dbReference>
<dbReference type="InterPro" id="IPR022968">
    <property type="entry name" value="Tsr3-like"/>
</dbReference>
<dbReference type="KEGG" id="oyw:OdinLCB4_003790"/>
<dbReference type="HAMAP" id="MF_01116">
    <property type="entry name" value="TSR3"/>
    <property type="match status" value="1"/>
</dbReference>
<protein>
    <recommendedName>
        <fullName evidence="1 7">16S rRNA aminocarboxypropyltransferase</fullName>
        <ecNumber evidence="7">2.5.1.157</ecNumber>
    </recommendedName>
</protein>
<comment type="catalytic activity">
    <reaction evidence="7">
        <text>an N(1)-methylpseudouridine in rRNA + S-adenosyl-L-methionine = N(1)-methyl-N(3)-[(3S)-3-amino-3-carboxypropyl]pseudouridine in rRNA + S-methyl-5'-thioadenosine + H(+)</text>
        <dbReference type="Rhea" id="RHEA:63296"/>
        <dbReference type="Rhea" id="RHEA-COMP:11634"/>
        <dbReference type="Rhea" id="RHEA-COMP:16310"/>
        <dbReference type="ChEBI" id="CHEBI:15378"/>
        <dbReference type="ChEBI" id="CHEBI:17509"/>
        <dbReference type="ChEBI" id="CHEBI:59789"/>
        <dbReference type="ChEBI" id="CHEBI:74890"/>
        <dbReference type="ChEBI" id="CHEBI:146234"/>
        <dbReference type="EC" id="2.5.1.157"/>
    </reaction>
</comment>
<feature type="domain" description="RNase L inhibitor RLI-like possible metal-binding" evidence="9">
    <location>
        <begin position="5"/>
        <end position="34"/>
    </location>
</feature>
<reference evidence="10" key="2">
    <citation type="journal article" date="2022" name="Nat. Microbiol.">
        <title>A closed Candidatus Odinarchaeum chromosome exposes Asgard archaeal viruses.</title>
        <authorList>
            <person name="Tamarit D."/>
            <person name="Caceres E.F."/>
            <person name="Krupovic M."/>
            <person name="Nijland R."/>
            <person name="Eme L."/>
            <person name="Robinson N.P."/>
            <person name="Ettema T.J.G."/>
        </authorList>
    </citation>
    <scope>NUCLEOTIDE SEQUENCE</scope>
    <source>
        <strain evidence="10">LCB_4</strain>
    </source>
</reference>
<evidence type="ECO:0000256" key="1">
    <source>
        <dbReference type="ARBA" id="ARBA00014114"/>
    </source>
</evidence>
<dbReference type="NCBIfam" id="NF002621">
    <property type="entry name" value="PRK02287.1"/>
    <property type="match status" value="1"/>
</dbReference>
<evidence type="ECO:0000256" key="4">
    <source>
        <dbReference type="ARBA" id="ARBA00022552"/>
    </source>
</evidence>
<name>A0AAF0D3M6_ODILC</name>
<dbReference type="GO" id="GO:1904047">
    <property type="term" value="F:S-adenosyl-L-methionine binding"/>
    <property type="evidence" value="ECO:0007669"/>
    <property type="project" value="UniProtKB-UniRule"/>
</dbReference>
<feature type="domain" description="16S/18S rRNA aminocarboxypropyltransferase Tsr3 C-terminal" evidence="8">
    <location>
        <begin position="44"/>
        <end position="168"/>
    </location>
</feature>
<evidence type="ECO:0000256" key="5">
    <source>
        <dbReference type="ARBA" id="ARBA00022679"/>
    </source>
</evidence>
<keyword evidence="2 7" id="KW-0963">Cytoplasm</keyword>
<evidence type="ECO:0000259" key="8">
    <source>
        <dbReference type="Pfam" id="PF04034"/>
    </source>
</evidence>
<gene>
    <name evidence="10" type="ORF">OdinLCB4_003790</name>
</gene>
<dbReference type="Proteomes" id="UP000186851">
    <property type="component" value="Chromosome"/>
</dbReference>
<proteinExistence type="inferred from homology"/>
<evidence type="ECO:0000256" key="7">
    <source>
        <dbReference type="HAMAP-Rule" id="MF_01116"/>
    </source>
</evidence>
<sequence length="178" mass="20275">MYEIKLYAYHTGECDPKKCTTLKLARFKFVKLIRRLNQMPENVLLLNPFAIKSVSKEDKNIIEEYGLAVLDCSWNIINREVFSKTPGEHRALPFLIAANPVNYGKPCKLSSVEALAAALLITGYDQQADQLLNLFKWGLNFKKLNEKYLANYASVKTSLEVVAEQNKIIDEMRARSGE</sequence>
<comment type="function">
    <text evidence="7">Aminocarboxypropyltransferase that catalyzes the aminocarboxypropyl transfer on pseudouridine corresponding to position 914 in M.jannaschii 16S rRNA. It constitutes the last step in biosynthesis of the hypermodified N1-methyl-N3-(3-amino-3-carboxypropyl) pseudouridine (m1acp3-Psi).</text>
</comment>
<evidence type="ECO:0000313" key="10">
    <source>
        <dbReference type="EMBL" id="WEU41029.1"/>
    </source>
</evidence>
<evidence type="ECO:0000256" key="3">
    <source>
        <dbReference type="ARBA" id="ARBA00022517"/>
    </source>
</evidence>
<dbReference type="InterPro" id="IPR007177">
    <property type="entry name" value="Tsr3_C"/>
</dbReference>
<evidence type="ECO:0000256" key="2">
    <source>
        <dbReference type="ARBA" id="ARBA00022490"/>
    </source>
</evidence>
<keyword evidence="6 7" id="KW-0949">S-adenosyl-L-methionine</keyword>
<reference evidence="10" key="1">
    <citation type="journal article" date="2017" name="Nature">
        <title>Asgard archaea illuminate the origin of eukaryotic cellular complexity.</title>
        <authorList>
            <person name="Zaremba-Niedzwiedzka K."/>
            <person name="Caceres E.F."/>
            <person name="Saw J.H."/>
            <person name="Backstrom D."/>
            <person name="Juzokaite L."/>
            <person name="Vancaester E."/>
            <person name="Seitz K.W."/>
            <person name="Anantharaman K."/>
            <person name="Starnawski P."/>
            <person name="Kjeldsen K.U."/>
            <person name="Scott M.B."/>
            <person name="Nunoura T."/>
            <person name="Banfield J.F."/>
            <person name="Schramm A."/>
            <person name="Baker B.J."/>
            <person name="Spang A."/>
            <person name="Ettema T.J.G."/>
        </authorList>
    </citation>
    <scope>NUCLEOTIDE SEQUENCE</scope>
    <source>
        <strain evidence="10">LCB_4</strain>
    </source>
</reference>
<keyword evidence="5 7" id="KW-0808">Transferase</keyword>
<feature type="binding site" evidence="7">
    <location>
        <position position="92"/>
    </location>
    <ligand>
        <name>S-adenosyl-L-methionine</name>
        <dbReference type="ChEBI" id="CHEBI:59789"/>
    </ligand>
</feature>
<evidence type="ECO:0000259" key="9">
    <source>
        <dbReference type="Pfam" id="PF04068"/>
    </source>
</evidence>
<keyword evidence="3 7" id="KW-0690">Ribosome biogenesis</keyword>
<dbReference type="AlphaFoldDB" id="A0AAF0D3M6"/>
<feature type="binding site" evidence="7">
    <location>
        <position position="20"/>
    </location>
    <ligand>
        <name>S-adenosyl-L-methionine</name>
        <dbReference type="ChEBI" id="CHEBI:59789"/>
    </ligand>
</feature>
<dbReference type="Pfam" id="PF04034">
    <property type="entry name" value="Ribo_biogen_C"/>
    <property type="match status" value="1"/>
</dbReference>
<dbReference type="GO" id="GO:0005737">
    <property type="term" value="C:cytoplasm"/>
    <property type="evidence" value="ECO:0007669"/>
    <property type="project" value="UniProtKB-SubCell"/>
</dbReference>
<keyword evidence="4 7" id="KW-0698">rRNA processing</keyword>
<comment type="caution">
    <text evidence="7">Lacks conserved residue(s) required for the propagation of feature annotation.</text>
</comment>
<dbReference type="PANTHER" id="PTHR20426:SF0">
    <property type="entry name" value="18S RRNA AMINOCARBOXYPROPYLTRANSFERASE"/>
    <property type="match status" value="1"/>
</dbReference>
<dbReference type="PANTHER" id="PTHR20426">
    <property type="entry name" value="RIBOSOME BIOGENESIS PROTEIN TSR3 HOMOLOG"/>
    <property type="match status" value="1"/>
</dbReference>
<comment type="similarity">
    <text evidence="7">Belongs to the TDD superfamily. TSR3 family.</text>
</comment>
<dbReference type="InterPro" id="IPR007209">
    <property type="entry name" value="RNaseL-inhib-like_metal-bd_dom"/>
</dbReference>
<organism evidence="10 11">
    <name type="scientific">Odinarchaeota yellowstonii (strain LCB_4)</name>
    <dbReference type="NCBI Taxonomy" id="1841599"/>
    <lineage>
        <taxon>Archaea</taxon>
        <taxon>Promethearchaeati</taxon>
        <taxon>Candidatus Odinarchaeota</taxon>
        <taxon>Candidatus Odinarchaeia</taxon>
        <taxon>Candidatus Odinarchaeales</taxon>
        <taxon>Candidatus Odinarchaeaceae</taxon>
        <taxon>Candidatus Odinarchaeum</taxon>
    </lineage>
</organism>